<evidence type="ECO:0000313" key="2">
    <source>
        <dbReference type="EMBL" id="MFJ5444780.1"/>
    </source>
</evidence>
<feature type="transmembrane region" description="Helical" evidence="1">
    <location>
        <begin position="7"/>
        <end position="27"/>
    </location>
</feature>
<accession>A0ABW8GHD4</accession>
<protein>
    <submittedName>
        <fullName evidence="2">DUF4845 domain-containing protein</fullName>
    </submittedName>
</protein>
<evidence type="ECO:0000256" key="1">
    <source>
        <dbReference type="SAM" id="Phobius"/>
    </source>
</evidence>
<reference evidence="2 3" key="1">
    <citation type="submission" date="2024-11" db="EMBL/GenBank/DDBJ databases">
        <authorList>
            <person name="Kaparullina E.N."/>
            <person name="Delegan Y.A."/>
            <person name="Doronina N.V."/>
        </authorList>
    </citation>
    <scope>NUCLEOTIDE SEQUENCE [LARGE SCALE GENOMIC DNA]</scope>
    <source>
        <strain evidence="2 3">7sh_L</strain>
    </source>
</reference>
<dbReference type="EMBL" id="JBIWXY010000001">
    <property type="protein sequence ID" value="MFJ5444780.1"/>
    <property type="molecule type" value="Genomic_DNA"/>
</dbReference>
<dbReference type="InterPro" id="IPR032314">
    <property type="entry name" value="DUF4845"/>
</dbReference>
<sequence>MKKQQGLTFLSLVIVIAVGVFFAMLAMKLTPSYIEYFAVKKAISRIAHDPAFSSMSKADMISAFQKSATIDDIRSVDAKDLSFLRDENGKTALSVDYQVVVPLFSNISVLLDFEASTDNAR</sequence>
<dbReference type="Proteomes" id="UP001617669">
    <property type="component" value="Unassembled WGS sequence"/>
</dbReference>
<dbReference type="RefSeq" id="WP_400878071.1">
    <property type="nucleotide sequence ID" value="NZ_JBIWXY010000001.1"/>
</dbReference>
<keyword evidence="1" id="KW-0812">Transmembrane</keyword>
<keyword evidence="1" id="KW-1133">Transmembrane helix</keyword>
<keyword evidence="3" id="KW-1185">Reference proteome</keyword>
<keyword evidence="1" id="KW-0472">Membrane</keyword>
<comment type="caution">
    <text evidence="2">The sequence shown here is derived from an EMBL/GenBank/DDBJ whole genome shotgun (WGS) entry which is preliminary data.</text>
</comment>
<organism evidence="2 3">
    <name type="scientific">Methylobacillus methanolivorans</name>
    <dbReference type="NCBI Taxonomy" id="1848927"/>
    <lineage>
        <taxon>Bacteria</taxon>
        <taxon>Pseudomonadati</taxon>
        <taxon>Pseudomonadota</taxon>
        <taxon>Betaproteobacteria</taxon>
        <taxon>Nitrosomonadales</taxon>
        <taxon>Methylophilaceae</taxon>
        <taxon>Methylobacillus</taxon>
    </lineage>
</organism>
<dbReference type="Pfam" id="PF16137">
    <property type="entry name" value="DUF4845"/>
    <property type="match status" value="1"/>
</dbReference>
<evidence type="ECO:0000313" key="3">
    <source>
        <dbReference type="Proteomes" id="UP001617669"/>
    </source>
</evidence>
<name>A0ABW8GHD4_9PROT</name>
<gene>
    <name evidence="2" type="ORF">ACIKP9_00910</name>
</gene>
<proteinExistence type="predicted"/>